<protein>
    <recommendedName>
        <fullName evidence="12">Cytochrome P450</fullName>
    </recommendedName>
</protein>
<dbReference type="Gene3D" id="1.10.630.10">
    <property type="entry name" value="Cytochrome P450"/>
    <property type="match status" value="1"/>
</dbReference>
<dbReference type="InterPro" id="IPR002401">
    <property type="entry name" value="Cyt_P450_E_grp-I"/>
</dbReference>
<reference evidence="10" key="1">
    <citation type="submission" date="2023-07" db="EMBL/GenBank/DDBJ databases">
        <title>draft genome sequence of fig (Ficus carica).</title>
        <authorList>
            <person name="Takahashi T."/>
            <person name="Nishimura K."/>
        </authorList>
    </citation>
    <scope>NUCLEOTIDE SEQUENCE</scope>
</reference>
<dbReference type="GO" id="GO:0004497">
    <property type="term" value="F:monooxygenase activity"/>
    <property type="evidence" value="ECO:0007669"/>
    <property type="project" value="UniProtKB-KW"/>
</dbReference>
<dbReference type="PANTHER" id="PTHR47955:SF19">
    <property type="entry name" value="CYTOCHROME P450 71A9-LIKE ISOFORM X1"/>
    <property type="match status" value="1"/>
</dbReference>
<dbReference type="InterPro" id="IPR017972">
    <property type="entry name" value="Cyt_P450_CS"/>
</dbReference>
<comment type="cofactor">
    <cofactor evidence="1 8">
        <name>heme</name>
        <dbReference type="ChEBI" id="CHEBI:30413"/>
    </cofactor>
</comment>
<dbReference type="CDD" id="cd11072">
    <property type="entry name" value="CYP71-like"/>
    <property type="match status" value="1"/>
</dbReference>
<keyword evidence="5 9" id="KW-0560">Oxidoreductase</keyword>
<dbReference type="InterPro" id="IPR001128">
    <property type="entry name" value="Cyt_P450"/>
</dbReference>
<evidence type="ECO:0000256" key="9">
    <source>
        <dbReference type="RuleBase" id="RU000461"/>
    </source>
</evidence>
<dbReference type="PRINTS" id="PR00463">
    <property type="entry name" value="EP450I"/>
</dbReference>
<name>A0AA88DNE6_FICCA</name>
<evidence type="ECO:0000256" key="6">
    <source>
        <dbReference type="ARBA" id="ARBA00023004"/>
    </source>
</evidence>
<dbReference type="GO" id="GO:0005506">
    <property type="term" value="F:iron ion binding"/>
    <property type="evidence" value="ECO:0007669"/>
    <property type="project" value="InterPro"/>
</dbReference>
<evidence type="ECO:0000256" key="3">
    <source>
        <dbReference type="ARBA" id="ARBA00022617"/>
    </source>
</evidence>
<evidence type="ECO:0000313" key="10">
    <source>
        <dbReference type="EMBL" id="GMN58584.1"/>
    </source>
</evidence>
<comment type="similarity">
    <text evidence="2 9">Belongs to the cytochrome P450 family.</text>
</comment>
<keyword evidence="4 8" id="KW-0479">Metal-binding</keyword>
<dbReference type="AlphaFoldDB" id="A0AA88DNE6"/>
<evidence type="ECO:0008006" key="12">
    <source>
        <dbReference type="Google" id="ProtNLM"/>
    </source>
</evidence>
<dbReference type="PROSITE" id="PS00086">
    <property type="entry name" value="CYTOCHROME_P450"/>
    <property type="match status" value="1"/>
</dbReference>
<dbReference type="InterPro" id="IPR036396">
    <property type="entry name" value="Cyt_P450_sf"/>
</dbReference>
<keyword evidence="6 8" id="KW-0408">Iron</keyword>
<gene>
    <name evidence="10" type="ORF">TIFTF001_027685</name>
</gene>
<sequence>MFLFLSLILFFSTYLFFRRNKIFIRKVQAKKYPPGPKKLPLIGNLHQMGNLLPHQSFQQLSEKYGPIMFLELGSIQTLVVSSADLAKEIFKTHDVIFSGRPALYAAKKFSYNCASVSFTPYGDHWREIRKIMVMELLSAKRVQTFVAIRDEEVGVLLQTIARSSRSRSSVNLSDLLISLANNIVCLVAFGKKFENGESRFSEMLHETQDLLGGFCMADFFPWLSWLNKWNGLEMRVEKCFKELDNLYDKVIEEHLDPKRPNKAEHEDVVDILLQVQKDPRQAIALNNDQIKGVLTDIFIAGSDSSAAALEWIMAELIKNPSVMKKAQEEVREVAKGKGKVLEKDLSKLNYLKLVIKEGLRFHPPVPLLVPRETTESCIIDGWQVPSKTRVFFNAKAIGRDPKSWEDPNEFRPERFLDSSVDLKGQHFEFLPFGAGRRGCPGINFAMLLIELALANLLCRFDWELPHGVKREDLDMEEAFGLTMHKRIPLCLDATIVDQ</sequence>
<dbReference type="GO" id="GO:0016705">
    <property type="term" value="F:oxidoreductase activity, acting on paired donors, with incorporation or reduction of molecular oxygen"/>
    <property type="evidence" value="ECO:0007669"/>
    <property type="project" value="InterPro"/>
</dbReference>
<evidence type="ECO:0000256" key="8">
    <source>
        <dbReference type="PIRSR" id="PIRSR602401-1"/>
    </source>
</evidence>
<dbReference type="PRINTS" id="PR00385">
    <property type="entry name" value="P450"/>
</dbReference>
<keyword evidence="11" id="KW-1185">Reference proteome</keyword>
<comment type="caution">
    <text evidence="10">The sequence shown here is derived from an EMBL/GenBank/DDBJ whole genome shotgun (WGS) entry which is preliminary data.</text>
</comment>
<keyword evidence="3 8" id="KW-0349">Heme</keyword>
<dbReference type="Pfam" id="PF00067">
    <property type="entry name" value="p450"/>
    <property type="match status" value="1"/>
</dbReference>
<dbReference type="GO" id="GO:0020037">
    <property type="term" value="F:heme binding"/>
    <property type="evidence" value="ECO:0007669"/>
    <property type="project" value="InterPro"/>
</dbReference>
<dbReference type="EMBL" id="BTGU01000079">
    <property type="protein sequence ID" value="GMN58584.1"/>
    <property type="molecule type" value="Genomic_DNA"/>
</dbReference>
<organism evidence="10 11">
    <name type="scientific">Ficus carica</name>
    <name type="common">Common fig</name>
    <dbReference type="NCBI Taxonomy" id="3494"/>
    <lineage>
        <taxon>Eukaryota</taxon>
        <taxon>Viridiplantae</taxon>
        <taxon>Streptophyta</taxon>
        <taxon>Embryophyta</taxon>
        <taxon>Tracheophyta</taxon>
        <taxon>Spermatophyta</taxon>
        <taxon>Magnoliopsida</taxon>
        <taxon>eudicotyledons</taxon>
        <taxon>Gunneridae</taxon>
        <taxon>Pentapetalae</taxon>
        <taxon>rosids</taxon>
        <taxon>fabids</taxon>
        <taxon>Rosales</taxon>
        <taxon>Moraceae</taxon>
        <taxon>Ficeae</taxon>
        <taxon>Ficus</taxon>
    </lineage>
</organism>
<evidence type="ECO:0000313" key="11">
    <source>
        <dbReference type="Proteomes" id="UP001187192"/>
    </source>
</evidence>
<dbReference type="PANTHER" id="PTHR47955">
    <property type="entry name" value="CYTOCHROME P450 FAMILY 71 PROTEIN"/>
    <property type="match status" value="1"/>
</dbReference>
<dbReference type="SUPFAM" id="SSF48264">
    <property type="entry name" value="Cytochrome P450"/>
    <property type="match status" value="1"/>
</dbReference>
<evidence type="ECO:0000256" key="2">
    <source>
        <dbReference type="ARBA" id="ARBA00010617"/>
    </source>
</evidence>
<accession>A0AA88DNE6</accession>
<evidence type="ECO:0000256" key="1">
    <source>
        <dbReference type="ARBA" id="ARBA00001971"/>
    </source>
</evidence>
<keyword evidence="7 9" id="KW-0503">Monooxygenase</keyword>
<evidence type="ECO:0000256" key="4">
    <source>
        <dbReference type="ARBA" id="ARBA00022723"/>
    </source>
</evidence>
<dbReference type="Proteomes" id="UP001187192">
    <property type="component" value="Unassembled WGS sequence"/>
</dbReference>
<proteinExistence type="inferred from homology"/>
<evidence type="ECO:0000256" key="7">
    <source>
        <dbReference type="ARBA" id="ARBA00023033"/>
    </source>
</evidence>
<feature type="binding site" description="axial binding residue" evidence="8">
    <location>
        <position position="439"/>
    </location>
    <ligand>
        <name>heme</name>
        <dbReference type="ChEBI" id="CHEBI:30413"/>
    </ligand>
    <ligandPart>
        <name>Fe</name>
        <dbReference type="ChEBI" id="CHEBI:18248"/>
    </ligandPart>
</feature>
<dbReference type="FunFam" id="1.10.630.10:FF:000011">
    <property type="entry name" value="Cytochrome P450 83B1"/>
    <property type="match status" value="1"/>
</dbReference>
<evidence type="ECO:0000256" key="5">
    <source>
        <dbReference type="ARBA" id="ARBA00023002"/>
    </source>
</evidence>